<sequence>MRKSHRTNFASFLAKLASAGANNDRLCQIGLVLLRDTLESTRPIGSHDEPDVDDPNRTMGDLSIAALLPAVLAW</sequence>
<dbReference type="Proteomes" id="UP000325780">
    <property type="component" value="Unassembled WGS sequence"/>
</dbReference>
<dbReference type="AlphaFoldDB" id="A0A5N6TWY5"/>
<name>A0A5N6TWY5_ASPAV</name>
<gene>
    <name evidence="1" type="ORF">BDV25DRAFT_153641</name>
</gene>
<proteinExistence type="predicted"/>
<dbReference type="OrthoDB" id="5403091at2759"/>
<organism evidence="1 2">
    <name type="scientific">Aspergillus avenaceus</name>
    <dbReference type="NCBI Taxonomy" id="36643"/>
    <lineage>
        <taxon>Eukaryota</taxon>
        <taxon>Fungi</taxon>
        <taxon>Dikarya</taxon>
        <taxon>Ascomycota</taxon>
        <taxon>Pezizomycotina</taxon>
        <taxon>Eurotiomycetes</taxon>
        <taxon>Eurotiomycetidae</taxon>
        <taxon>Eurotiales</taxon>
        <taxon>Aspergillaceae</taxon>
        <taxon>Aspergillus</taxon>
        <taxon>Aspergillus subgen. Circumdati</taxon>
    </lineage>
</organism>
<dbReference type="InterPro" id="IPR022085">
    <property type="entry name" value="OpdG"/>
</dbReference>
<dbReference type="EMBL" id="ML742083">
    <property type="protein sequence ID" value="KAE8150893.1"/>
    <property type="molecule type" value="Genomic_DNA"/>
</dbReference>
<accession>A0A5N6TWY5</accession>
<dbReference type="Pfam" id="PF12311">
    <property type="entry name" value="DUF3632"/>
    <property type="match status" value="1"/>
</dbReference>
<reference evidence="1 2" key="1">
    <citation type="submission" date="2019-04" db="EMBL/GenBank/DDBJ databases">
        <title>Friends and foes A comparative genomics study of 23 Aspergillus species from section Flavi.</title>
        <authorList>
            <consortium name="DOE Joint Genome Institute"/>
            <person name="Kjaerbolling I."/>
            <person name="Vesth T."/>
            <person name="Frisvad J.C."/>
            <person name="Nybo J.L."/>
            <person name="Theobald S."/>
            <person name="Kildgaard S."/>
            <person name="Isbrandt T."/>
            <person name="Kuo A."/>
            <person name="Sato A."/>
            <person name="Lyhne E.K."/>
            <person name="Kogle M.E."/>
            <person name="Wiebenga A."/>
            <person name="Kun R.S."/>
            <person name="Lubbers R.J."/>
            <person name="Makela M.R."/>
            <person name="Barry K."/>
            <person name="Chovatia M."/>
            <person name="Clum A."/>
            <person name="Daum C."/>
            <person name="Haridas S."/>
            <person name="He G."/>
            <person name="LaButti K."/>
            <person name="Lipzen A."/>
            <person name="Mondo S."/>
            <person name="Riley R."/>
            <person name="Salamov A."/>
            <person name="Simmons B.A."/>
            <person name="Magnuson J.K."/>
            <person name="Henrissat B."/>
            <person name="Mortensen U.H."/>
            <person name="Larsen T.O."/>
            <person name="Devries R.P."/>
            <person name="Grigoriev I.V."/>
            <person name="Machida M."/>
            <person name="Baker S.E."/>
            <person name="Andersen M.R."/>
        </authorList>
    </citation>
    <scope>NUCLEOTIDE SEQUENCE [LARGE SCALE GENOMIC DNA]</scope>
    <source>
        <strain evidence="1 2">IBT 18842</strain>
    </source>
</reference>
<evidence type="ECO:0000313" key="2">
    <source>
        <dbReference type="Proteomes" id="UP000325780"/>
    </source>
</evidence>
<protein>
    <submittedName>
        <fullName evidence="1">Uncharacterized protein</fullName>
    </submittedName>
</protein>
<evidence type="ECO:0000313" key="1">
    <source>
        <dbReference type="EMBL" id="KAE8150893.1"/>
    </source>
</evidence>
<keyword evidence="2" id="KW-1185">Reference proteome</keyword>